<comment type="similarity">
    <text evidence="7">Belongs to the TonB-dependent receptor family.</text>
</comment>
<feature type="domain" description="TonB-dependent receptor plug" evidence="9">
    <location>
        <begin position="148"/>
        <end position="253"/>
    </location>
</feature>
<dbReference type="InterPro" id="IPR023996">
    <property type="entry name" value="TonB-dep_OMP_SusC/RagA"/>
</dbReference>
<dbReference type="PROSITE" id="PS52016">
    <property type="entry name" value="TONB_DEPENDENT_REC_3"/>
    <property type="match status" value="1"/>
</dbReference>
<proteinExistence type="inferred from homology"/>
<keyword evidence="6 7" id="KW-0998">Cell outer membrane</keyword>
<dbReference type="Pfam" id="PF07715">
    <property type="entry name" value="Plug"/>
    <property type="match status" value="1"/>
</dbReference>
<feature type="chain" id="PRO_5021868349" evidence="8">
    <location>
        <begin position="31"/>
        <end position="1061"/>
    </location>
</feature>
<organism evidence="10 11">
    <name type="scientific">Sphingobacterium siyangense</name>
    <dbReference type="NCBI Taxonomy" id="459529"/>
    <lineage>
        <taxon>Bacteria</taxon>
        <taxon>Pseudomonadati</taxon>
        <taxon>Bacteroidota</taxon>
        <taxon>Sphingobacteriia</taxon>
        <taxon>Sphingobacteriales</taxon>
        <taxon>Sphingobacteriaceae</taxon>
        <taxon>Sphingobacterium</taxon>
    </lineage>
</organism>
<dbReference type="NCBIfam" id="TIGR04056">
    <property type="entry name" value="OMP_RagA_SusC"/>
    <property type="match status" value="1"/>
</dbReference>
<name>A0A562MFK3_9SPHI</name>
<evidence type="ECO:0000313" key="11">
    <source>
        <dbReference type="Proteomes" id="UP000315908"/>
    </source>
</evidence>
<accession>A0A562MFK3</accession>
<dbReference type="InterPro" id="IPR008969">
    <property type="entry name" value="CarboxyPept-like_regulatory"/>
</dbReference>
<feature type="signal peptide" evidence="8">
    <location>
        <begin position="1"/>
        <end position="30"/>
    </location>
</feature>
<keyword evidence="8" id="KW-0732">Signal</keyword>
<dbReference type="Gene3D" id="2.40.170.20">
    <property type="entry name" value="TonB-dependent receptor, beta-barrel domain"/>
    <property type="match status" value="1"/>
</dbReference>
<dbReference type="OrthoDB" id="600887at2"/>
<evidence type="ECO:0000256" key="7">
    <source>
        <dbReference type="PROSITE-ProRule" id="PRU01360"/>
    </source>
</evidence>
<keyword evidence="4 7" id="KW-0812">Transmembrane</keyword>
<evidence type="ECO:0000259" key="9">
    <source>
        <dbReference type="Pfam" id="PF07715"/>
    </source>
</evidence>
<comment type="subcellular location">
    <subcellularLocation>
        <location evidence="1 7">Cell outer membrane</location>
        <topology evidence="1 7">Multi-pass membrane protein</topology>
    </subcellularLocation>
</comment>
<dbReference type="EMBL" id="VLKR01000016">
    <property type="protein sequence ID" value="TWI18674.1"/>
    <property type="molecule type" value="Genomic_DNA"/>
</dbReference>
<evidence type="ECO:0000256" key="8">
    <source>
        <dbReference type="SAM" id="SignalP"/>
    </source>
</evidence>
<evidence type="ECO:0000256" key="5">
    <source>
        <dbReference type="ARBA" id="ARBA00023136"/>
    </source>
</evidence>
<keyword evidence="3 7" id="KW-1134">Transmembrane beta strand</keyword>
<dbReference type="AlphaFoldDB" id="A0A562MFK3"/>
<protein>
    <submittedName>
        <fullName evidence="10">TonB-linked SusC/RagA family outer membrane protein</fullName>
    </submittedName>
</protein>
<evidence type="ECO:0000256" key="3">
    <source>
        <dbReference type="ARBA" id="ARBA00022452"/>
    </source>
</evidence>
<dbReference type="InterPro" id="IPR039426">
    <property type="entry name" value="TonB-dep_rcpt-like"/>
</dbReference>
<evidence type="ECO:0000256" key="4">
    <source>
        <dbReference type="ARBA" id="ARBA00022692"/>
    </source>
</evidence>
<evidence type="ECO:0000256" key="6">
    <source>
        <dbReference type="ARBA" id="ARBA00023237"/>
    </source>
</evidence>
<dbReference type="Pfam" id="PF13715">
    <property type="entry name" value="CarbopepD_reg_2"/>
    <property type="match status" value="1"/>
</dbReference>
<evidence type="ECO:0000313" key="10">
    <source>
        <dbReference type="EMBL" id="TWI18674.1"/>
    </source>
</evidence>
<evidence type="ECO:0000256" key="1">
    <source>
        <dbReference type="ARBA" id="ARBA00004571"/>
    </source>
</evidence>
<keyword evidence="2 7" id="KW-0813">Transport</keyword>
<dbReference type="InterPro" id="IPR023997">
    <property type="entry name" value="TonB-dep_OMP_SusC/RagA_CS"/>
</dbReference>
<dbReference type="NCBIfam" id="TIGR04057">
    <property type="entry name" value="SusC_RagA_signa"/>
    <property type="match status" value="1"/>
</dbReference>
<keyword evidence="5 7" id="KW-0472">Membrane</keyword>
<dbReference type="InterPro" id="IPR036942">
    <property type="entry name" value="Beta-barrel_TonB_sf"/>
</dbReference>
<dbReference type="InterPro" id="IPR037066">
    <property type="entry name" value="Plug_dom_sf"/>
</dbReference>
<dbReference type="InterPro" id="IPR012910">
    <property type="entry name" value="Plug_dom"/>
</dbReference>
<dbReference type="RefSeq" id="WP_145328612.1">
    <property type="nucleotide sequence ID" value="NZ_DAINKZ010000003.1"/>
</dbReference>
<evidence type="ECO:0000256" key="2">
    <source>
        <dbReference type="ARBA" id="ARBA00022448"/>
    </source>
</evidence>
<dbReference type="SUPFAM" id="SSF49464">
    <property type="entry name" value="Carboxypeptidase regulatory domain-like"/>
    <property type="match status" value="1"/>
</dbReference>
<reference evidence="10 11" key="1">
    <citation type="journal article" date="2015" name="Stand. Genomic Sci.">
        <title>Genomic Encyclopedia of Bacterial and Archaeal Type Strains, Phase III: the genomes of soil and plant-associated and newly described type strains.</title>
        <authorList>
            <person name="Whitman W.B."/>
            <person name="Woyke T."/>
            <person name="Klenk H.P."/>
            <person name="Zhou Y."/>
            <person name="Lilburn T.G."/>
            <person name="Beck B.J."/>
            <person name="De Vos P."/>
            <person name="Vandamme P."/>
            <person name="Eisen J.A."/>
            <person name="Garrity G."/>
            <person name="Hugenholtz P."/>
            <person name="Kyrpides N.C."/>
        </authorList>
    </citation>
    <scope>NUCLEOTIDE SEQUENCE [LARGE SCALE GENOMIC DNA]</scope>
    <source>
        <strain evidence="10 11">CGMCC 1.6855</strain>
    </source>
</reference>
<dbReference type="GO" id="GO:0009279">
    <property type="term" value="C:cell outer membrane"/>
    <property type="evidence" value="ECO:0007669"/>
    <property type="project" value="UniProtKB-SubCell"/>
</dbReference>
<gene>
    <name evidence="10" type="ORF">IQ31_03159</name>
</gene>
<sequence>MILKQIKIRDVINRSCLLVGLPFISMAALANVPSSLNNGKIPISDVLNPSSGLAKFQQQLVGQVLDAKGQPLSGVEVRNLKNATVTVTDQEGRFKLTGSVSDQIQFRLIGFNTKVVSGKDVQALVLDASENALDEVVVVGYGKQKKGNLTGAVASVNFDQSTSSRGLSNASQALQGVIPGLAVSQNSGMAGNNAADLLIRGLGTVNSAGPLIVVDGMPDVNMNRVNVNDIESVTVLKDASSAAVYGSRAANGVVLITTKSGKRNSRTAISFSANKSLVKPTRSFDFVNNYAKAMTATQRAQAYNTAASAFNFKNGTIDEWLALSMIDPRLYPSTDWWDVILRNGQSGNYNVSINGGTENNNYYLSVGMLDEKGIQINNDFKRYNAAFNFETKVTNTIGAGVRFSGNWSDYRYNYEDGMTANSTSGMDLFTSPAGILPYDPITGFYGGAMSYNESPQANNIYADYMTRNQNHMNQKQALVNGYLNWKPFKGFEAKVDYALNYDTRFQWKADMPTKLYNIRTGLSIRDLVPTNDGIYNTDRNNYKTQLNFKLSYDHKFGANHDFSALAVYSEEYWNNRVLAGSRLDRLHPSLHEIDGASEDVQNVSGSSSAEGLRSYIGRLNYTAFGKYMFEGNFRVDGSSRFLPGDQYGFFPSAAVGWRISDEVFMSAFKEKIRMSSAKFRASYGSLGNNSGVGLYEQKQSLVSSPYYLIDNSTGTGSVVKGLINKKLINYDLTWEKTRVFNLGLDLGFFKNKLTAELDYYERKTIGMNRPSDVSMHLTGLFTAPRRNIGDMMNKGLEANVTWNDRKGDVGYMLNFNVGYNKNKLLSWNEQLQRGSVFIDMPYNFIYAFESLGIAQSWEDVYNAVPQGASPGDILLKDVNGDGKLDANDRVAYPAYQLGRPKVNYGFRGSVDYKGFDFSFLLQAATGRKEFWMNKANSNFLGTANQAITEDQWNNMWSLDNRDADYPKLLPSTLGSTSPNAYLSTFWLQNMSYLRVKNLQLGYTFKKELLMKLGIQKLRVFGSVDNLAVLTSFKGLDPEKSTYTNDAYPMTKSFVVGLNVDL</sequence>
<dbReference type="Gene3D" id="2.170.130.10">
    <property type="entry name" value="TonB-dependent receptor, plug domain"/>
    <property type="match status" value="1"/>
</dbReference>
<dbReference type="Proteomes" id="UP000315908">
    <property type="component" value="Unassembled WGS sequence"/>
</dbReference>
<comment type="caution">
    <text evidence="10">The sequence shown here is derived from an EMBL/GenBank/DDBJ whole genome shotgun (WGS) entry which is preliminary data.</text>
</comment>
<dbReference type="SUPFAM" id="SSF56935">
    <property type="entry name" value="Porins"/>
    <property type="match status" value="1"/>
</dbReference>